<evidence type="ECO:0000256" key="1">
    <source>
        <dbReference type="ARBA" id="ARBA00011764"/>
    </source>
</evidence>
<comment type="function">
    <text evidence="5">Involved in transvection phenomena (= synapsis-dependent gene expression), where the synaptic pairing of chromosomes carrying genes with which zeste interacts influences the expression of these genes. Zeste binds to DNA and stimulates transcription from a nearby promoter.</text>
</comment>
<feature type="domain" description="Myb/SANT-like DNA-binding" evidence="6">
    <location>
        <begin position="23"/>
        <end position="95"/>
    </location>
</feature>
<evidence type="ECO:0000313" key="7">
    <source>
        <dbReference type="EnsemblMetazoa" id="XP_032457281"/>
    </source>
</evidence>
<accession>A0A7M7R0C8</accession>
<reference evidence="7" key="1">
    <citation type="submission" date="2021-01" db="UniProtKB">
        <authorList>
            <consortium name="EnsemblMetazoa"/>
        </authorList>
    </citation>
    <scope>IDENTIFICATION</scope>
</reference>
<dbReference type="GeneID" id="116738634"/>
<dbReference type="Proteomes" id="UP000002358">
    <property type="component" value="Unassembled WGS sequence"/>
</dbReference>
<dbReference type="OrthoDB" id="8069192at2759"/>
<proteinExistence type="predicted"/>
<dbReference type="KEGG" id="nvi:116738634"/>
<dbReference type="InterPro" id="IPR028002">
    <property type="entry name" value="Myb_DNA-bind_5"/>
</dbReference>
<organism evidence="7 8">
    <name type="scientific">Nasonia vitripennis</name>
    <name type="common">Parasitic wasp</name>
    <dbReference type="NCBI Taxonomy" id="7425"/>
    <lineage>
        <taxon>Eukaryota</taxon>
        <taxon>Metazoa</taxon>
        <taxon>Ecdysozoa</taxon>
        <taxon>Arthropoda</taxon>
        <taxon>Hexapoda</taxon>
        <taxon>Insecta</taxon>
        <taxon>Pterygota</taxon>
        <taxon>Neoptera</taxon>
        <taxon>Endopterygota</taxon>
        <taxon>Hymenoptera</taxon>
        <taxon>Apocrita</taxon>
        <taxon>Proctotrupomorpha</taxon>
        <taxon>Chalcidoidea</taxon>
        <taxon>Pteromalidae</taxon>
        <taxon>Pteromalinae</taxon>
        <taxon>Nasonia</taxon>
    </lineage>
</organism>
<evidence type="ECO:0000256" key="4">
    <source>
        <dbReference type="ARBA" id="ARBA00023163"/>
    </source>
</evidence>
<protein>
    <recommendedName>
        <fullName evidence="2">Regulatory protein zeste</fullName>
    </recommendedName>
</protein>
<evidence type="ECO:0000313" key="8">
    <source>
        <dbReference type="Proteomes" id="UP000002358"/>
    </source>
</evidence>
<keyword evidence="4" id="KW-0804">Transcription</keyword>
<evidence type="ECO:0000259" key="6">
    <source>
        <dbReference type="Pfam" id="PF13873"/>
    </source>
</evidence>
<evidence type="ECO:0000256" key="3">
    <source>
        <dbReference type="ARBA" id="ARBA00023015"/>
    </source>
</evidence>
<keyword evidence="3" id="KW-0805">Transcription regulation</keyword>
<dbReference type="Pfam" id="PF13873">
    <property type="entry name" value="Myb_DNA-bind_5"/>
    <property type="match status" value="1"/>
</dbReference>
<name>A0A7M7R0C8_NASVI</name>
<dbReference type="RefSeq" id="XP_032457281.1">
    <property type="nucleotide sequence ID" value="XM_032601390.1"/>
</dbReference>
<evidence type="ECO:0000256" key="2">
    <source>
        <dbReference type="ARBA" id="ARBA00016807"/>
    </source>
</evidence>
<comment type="subunit">
    <text evidence="1">Self-associates forming complexes of several hundred monomers.</text>
</comment>
<dbReference type="SMR" id="A0A7M7R0C8"/>
<keyword evidence="8" id="KW-1185">Reference proteome</keyword>
<sequence>MKSHSSNIKCCFSSRCTKNRRGSNQTEALISYIEQHSLFARGQICKLGAQGHIKYKKMWNDLSNLLNRIGPSHKDVATWQKSWTQMRLNAKTNKAKFMKEMAKTGHNAHNYELSEIDCRVSQIYGKYGTGMNLGKELGFHRIQHPNSEEDEINSEEDEFSFDSLLSLSLNCHVTEPVQSFLDCIPSRINDTFEELCQNLFHFHENTIKWRGSATKASLRSRRRRGARDTIYFYIGISNFQLRK</sequence>
<dbReference type="EnsemblMetazoa" id="XM_032601390">
    <property type="protein sequence ID" value="XP_032457281"/>
    <property type="gene ID" value="LOC116738634"/>
</dbReference>
<dbReference type="AlphaFoldDB" id="A0A7M7R0C8"/>
<dbReference type="InParanoid" id="A0A7M7R0C8"/>
<evidence type="ECO:0000256" key="5">
    <source>
        <dbReference type="ARBA" id="ARBA00025466"/>
    </source>
</evidence>